<comment type="caution">
    <text evidence="7">The sequence shown here is derived from an EMBL/GenBank/DDBJ whole genome shotgun (WGS) entry which is preliminary data.</text>
</comment>
<dbReference type="GO" id="GO:0003995">
    <property type="term" value="F:acyl-CoA dehydrogenase activity"/>
    <property type="evidence" value="ECO:0007669"/>
    <property type="project" value="TreeGrafter"/>
</dbReference>
<evidence type="ECO:0000256" key="1">
    <source>
        <dbReference type="ARBA" id="ARBA00001974"/>
    </source>
</evidence>
<dbReference type="Gene3D" id="2.40.110.10">
    <property type="entry name" value="Butyryl-CoA Dehydrogenase, subunit A, domain 2"/>
    <property type="match status" value="1"/>
</dbReference>
<proteinExistence type="inferred from homology"/>
<sequence length="457" mass="48756">MIDVSLTAAQRSLQGSIRLFADTYLASARKEYEQIPVCHNQKGITSNGDNSQLASFQAEPKRFQSTRHILSMATSMGLVKSLVPQALGGTAGTLLDSMIIAEELFAVEPGISLTLLGIGLGLTPVFLSDFNGREDLRSEILASFTDVGDGTAAPLAALCYSEPTGSANYFEEEGNGVQTTAVYDSDSDSWIVNGEKIWGTNCCGWDNLGADLQVIFVRNPDVIASKTDASMLFLLTRAVLDQNRSDGNQDCYSAIRHPATPGFTATAGPHIRFSNLRIPSRYVLATGAAAAEIITATFTSSAAIVGAMSTGIMRAAFESALDFGRNHSAGGKVAVLEHQSPADLLIDIKCRVEASRALTWKAAAALDQNLPGADELAYEAKIFASEAAVKSVAEAMRVVGTGAYDADEWPFARLMADALVLPIFDGGNQGVRRRQIQKIFLSKHYQPWAATFGPAPC</sequence>
<dbReference type="GO" id="GO:0033539">
    <property type="term" value="P:fatty acid beta-oxidation using acyl-CoA dehydrogenase"/>
    <property type="evidence" value="ECO:0007669"/>
    <property type="project" value="TreeGrafter"/>
</dbReference>
<feature type="domain" description="Acyl-CoA dehydrogenase/oxidase C-terminal" evidence="5">
    <location>
        <begin position="293"/>
        <end position="438"/>
    </location>
</feature>
<dbReference type="SUPFAM" id="SSF47203">
    <property type="entry name" value="Acyl-CoA dehydrogenase C-terminal domain-like"/>
    <property type="match status" value="1"/>
</dbReference>
<dbReference type="SUPFAM" id="SSF56645">
    <property type="entry name" value="Acyl-CoA dehydrogenase NM domain-like"/>
    <property type="match status" value="1"/>
</dbReference>
<evidence type="ECO:0000313" key="8">
    <source>
        <dbReference type="Proteomes" id="UP000606974"/>
    </source>
</evidence>
<comment type="similarity">
    <text evidence="2">Belongs to the acyl-CoA dehydrogenase family.</text>
</comment>
<dbReference type="Proteomes" id="UP000606974">
    <property type="component" value="Unassembled WGS sequence"/>
</dbReference>
<evidence type="ECO:0000256" key="2">
    <source>
        <dbReference type="ARBA" id="ARBA00009347"/>
    </source>
</evidence>
<dbReference type="InterPro" id="IPR013786">
    <property type="entry name" value="AcylCoA_DH/ox_N"/>
</dbReference>
<dbReference type="Gene3D" id="1.10.540.10">
    <property type="entry name" value="Acyl-CoA dehydrogenase/oxidase, N-terminal domain"/>
    <property type="match status" value="1"/>
</dbReference>
<comment type="cofactor">
    <cofactor evidence="1">
        <name>FAD</name>
        <dbReference type="ChEBI" id="CHEBI:57692"/>
    </cofactor>
</comment>
<dbReference type="CDD" id="cd00567">
    <property type="entry name" value="ACAD"/>
    <property type="match status" value="1"/>
</dbReference>
<keyword evidence="3" id="KW-0285">Flavoprotein</keyword>
<dbReference type="InterPro" id="IPR036250">
    <property type="entry name" value="AcylCo_DH-like_C"/>
</dbReference>
<reference evidence="7" key="1">
    <citation type="submission" date="2020-02" db="EMBL/GenBank/DDBJ databases">
        <authorList>
            <person name="Palmer J.M."/>
        </authorList>
    </citation>
    <scope>NUCLEOTIDE SEQUENCE</scope>
    <source>
        <strain evidence="7">EPUS1.4</strain>
        <tissue evidence="7">Thallus</tissue>
    </source>
</reference>
<dbReference type="InterPro" id="IPR046373">
    <property type="entry name" value="Acyl-CoA_Oxase/DH_mid-dom_sf"/>
</dbReference>
<dbReference type="AlphaFoldDB" id="A0A8H7E3S2"/>
<keyword evidence="8" id="KW-1185">Reference proteome</keyword>
<evidence type="ECO:0000313" key="7">
    <source>
        <dbReference type="EMBL" id="KAF7507058.1"/>
    </source>
</evidence>
<evidence type="ECO:0000256" key="4">
    <source>
        <dbReference type="ARBA" id="ARBA00022827"/>
    </source>
</evidence>
<dbReference type="Pfam" id="PF00441">
    <property type="entry name" value="Acyl-CoA_dh_1"/>
    <property type="match status" value="1"/>
</dbReference>
<dbReference type="PANTHER" id="PTHR43884:SF12">
    <property type="entry name" value="ISOVALERYL-COA DEHYDROGENASE, MITOCHONDRIAL-RELATED"/>
    <property type="match status" value="1"/>
</dbReference>
<dbReference type="Gene3D" id="1.20.140.10">
    <property type="entry name" value="Butyryl-CoA Dehydrogenase, subunit A, domain 3"/>
    <property type="match status" value="1"/>
</dbReference>
<dbReference type="InterPro" id="IPR037069">
    <property type="entry name" value="AcylCoA_DH/ox_N_sf"/>
</dbReference>
<dbReference type="OrthoDB" id="10016597at2759"/>
<gene>
    <name evidence="7" type="ORF">GJ744_010986</name>
</gene>
<evidence type="ECO:0000259" key="5">
    <source>
        <dbReference type="Pfam" id="PF00441"/>
    </source>
</evidence>
<feature type="domain" description="Acyl-CoA dehydrogenase/oxidase N-terminal" evidence="6">
    <location>
        <begin position="65"/>
        <end position="142"/>
    </location>
</feature>
<evidence type="ECO:0008006" key="9">
    <source>
        <dbReference type="Google" id="ProtNLM"/>
    </source>
</evidence>
<organism evidence="7 8">
    <name type="scientific">Endocarpon pusillum</name>
    <dbReference type="NCBI Taxonomy" id="364733"/>
    <lineage>
        <taxon>Eukaryota</taxon>
        <taxon>Fungi</taxon>
        <taxon>Dikarya</taxon>
        <taxon>Ascomycota</taxon>
        <taxon>Pezizomycotina</taxon>
        <taxon>Eurotiomycetes</taxon>
        <taxon>Chaetothyriomycetidae</taxon>
        <taxon>Verrucariales</taxon>
        <taxon>Verrucariaceae</taxon>
        <taxon>Endocarpon</taxon>
    </lineage>
</organism>
<accession>A0A8H7E3S2</accession>
<protein>
    <recommendedName>
        <fullName evidence="9">Acyl-CoA dehydrogenase/oxidase C-terminal domain-containing protein</fullName>
    </recommendedName>
</protein>
<name>A0A8H7E3S2_9EURO</name>
<dbReference type="EMBL" id="JAACFV010000075">
    <property type="protein sequence ID" value="KAF7507058.1"/>
    <property type="molecule type" value="Genomic_DNA"/>
</dbReference>
<evidence type="ECO:0000259" key="6">
    <source>
        <dbReference type="Pfam" id="PF02771"/>
    </source>
</evidence>
<dbReference type="GO" id="GO:0050660">
    <property type="term" value="F:flavin adenine dinucleotide binding"/>
    <property type="evidence" value="ECO:0007669"/>
    <property type="project" value="InterPro"/>
</dbReference>
<dbReference type="PANTHER" id="PTHR43884">
    <property type="entry name" value="ACYL-COA DEHYDROGENASE"/>
    <property type="match status" value="1"/>
</dbReference>
<dbReference type="Pfam" id="PF02771">
    <property type="entry name" value="Acyl-CoA_dh_N"/>
    <property type="match status" value="1"/>
</dbReference>
<evidence type="ECO:0000256" key="3">
    <source>
        <dbReference type="ARBA" id="ARBA00022630"/>
    </source>
</evidence>
<keyword evidence="4" id="KW-0274">FAD</keyword>
<dbReference type="InterPro" id="IPR009100">
    <property type="entry name" value="AcylCoA_DH/oxidase_NM_dom_sf"/>
</dbReference>
<dbReference type="GO" id="GO:0046359">
    <property type="term" value="P:butyrate catabolic process"/>
    <property type="evidence" value="ECO:0007669"/>
    <property type="project" value="TreeGrafter"/>
</dbReference>
<dbReference type="InterPro" id="IPR009075">
    <property type="entry name" value="AcylCo_DH/oxidase_C"/>
</dbReference>